<feature type="region of interest" description="Disordered" evidence="1">
    <location>
        <begin position="142"/>
        <end position="161"/>
    </location>
</feature>
<evidence type="ECO:0000313" key="3">
    <source>
        <dbReference type="EMBL" id="KAH9291604.1"/>
    </source>
</evidence>
<evidence type="ECO:0000313" key="4">
    <source>
        <dbReference type="Proteomes" id="UP000824469"/>
    </source>
</evidence>
<evidence type="ECO:0000313" key="2">
    <source>
        <dbReference type="EMBL" id="KAH9291603.1"/>
    </source>
</evidence>
<keyword evidence="4" id="KW-1185">Reference proteome</keyword>
<dbReference type="EMBL" id="JAHRHJ020003500">
    <property type="protein sequence ID" value="KAH9291604.1"/>
    <property type="molecule type" value="Genomic_DNA"/>
</dbReference>
<sequence length="330" mass="37151">MDTKVSANFLQWGNARKKFLFVMTAAIARGSSLIPIESIPVSDVSHKGEANCSLSPISVIPTHVSHSSEVGTSNSGTIHGNLCQKKETSRLRAWRQAMKAGFAKETHIIYAGRNRETSMEDTITDTEALDMPLQSRGIDADMMGISEPTSSFRDRSCKRPRGTITDTEAQDIDADMMGFRYMGSSEPTSSFRDWSCKRPRTDRIKIGNYSSEIQMENLESQKESFAALNVLADVAVCILEHSLPYSSRRWEMLCPTEAELFISLRPEFHSQAHELLPCNSEDLFTCQLGSPVRSLKRQLNEVVDGAFVERDQSLFKNVYRSRKHRATRRQ</sequence>
<proteinExistence type="predicted"/>
<name>A0AA38C8K6_TAXCH</name>
<dbReference type="EMBL" id="JAHRHJ020003500">
    <property type="protein sequence ID" value="KAH9291603.1"/>
    <property type="molecule type" value="Genomic_DNA"/>
</dbReference>
<protein>
    <submittedName>
        <fullName evidence="2">Uncharacterized protein</fullName>
    </submittedName>
</protein>
<accession>A0AA38C8K6</accession>
<comment type="caution">
    <text evidence="2">The sequence shown here is derived from an EMBL/GenBank/DDBJ whole genome shotgun (WGS) entry which is preliminary data.</text>
</comment>
<evidence type="ECO:0000256" key="1">
    <source>
        <dbReference type="SAM" id="MobiDB-lite"/>
    </source>
</evidence>
<reference evidence="2 4" key="1">
    <citation type="journal article" date="2021" name="Nat. Plants">
        <title>The Taxus genome provides insights into paclitaxel biosynthesis.</title>
        <authorList>
            <person name="Xiong X."/>
            <person name="Gou J."/>
            <person name="Liao Q."/>
            <person name="Li Y."/>
            <person name="Zhou Q."/>
            <person name="Bi G."/>
            <person name="Li C."/>
            <person name="Du R."/>
            <person name="Wang X."/>
            <person name="Sun T."/>
            <person name="Guo L."/>
            <person name="Liang H."/>
            <person name="Lu P."/>
            <person name="Wu Y."/>
            <person name="Zhang Z."/>
            <person name="Ro D.K."/>
            <person name="Shang Y."/>
            <person name="Huang S."/>
            <person name="Yan J."/>
        </authorList>
    </citation>
    <scope>NUCLEOTIDE SEQUENCE [LARGE SCALE GENOMIC DNA]</scope>
    <source>
        <strain evidence="2">Ta-2019</strain>
    </source>
</reference>
<organism evidence="2 4">
    <name type="scientific">Taxus chinensis</name>
    <name type="common">Chinese yew</name>
    <name type="synonym">Taxus wallichiana var. chinensis</name>
    <dbReference type="NCBI Taxonomy" id="29808"/>
    <lineage>
        <taxon>Eukaryota</taxon>
        <taxon>Viridiplantae</taxon>
        <taxon>Streptophyta</taxon>
        <taxon>Embryophyta</taxon>
        <taxon>Tracheophyta</taxon>
        <taxon>Spermatophyta</taxon>
        <taxon>Pinopsida</taxon>
        <taxon>Pinidae</taxon>
        <taxon>Conifers II</taxon>
        <taxon>Cupressales</taxon>
        <taxon>Taxaceae</taxon>
        <taxon>Taxus</taxon>
    </lineage>
</organism>
<gene>
    <name evidence="2" type="ORF">KI387_043206</name>
    <name evidence="3" type="ORF">KI387_043207</name>
</gene>
<dbReference type="Proteomes" id="UP000824469">
    <property type="component" value="Unassembled WGS sequence"/>
</dbReference>
<dbReference type="AlphaFoldDB" id="A0AA38C8K6"/>